<dbReference type="GO" id="GO:1904812">
    <property type="term" value="P:rRNA acetylation involved in maturation of SSU-rRNA"/>
    <property type="evidence" value="ECO:0007669"/>
    <property type="project" value="TreeGrafter"/>
</dbReference>
<dbReference type="EMBL" id="DTIB01000101">
    <property type="protein sequence ID" value="HGB25496.1"/>
    <property type="molecule type" value="Genomic_DNA"/>
</dbReference>
<dbReference type="SUPFAM" id="SSF55729">
    <property type="entry name" value="Acyl-CoA N-acyltransferases (Nat)"/>
    <property type="match status" value="1"/>
</dbReference>
<dbReference type="InterPro" id="IPR000182">
    <property type="entry name" value="GNAT_dom"/>
</dbReference>
<dbReference type="GO" id="GO:0000049">
    <property type="term" value="F:tRNA binding"/>
    <property type="evidence" value="ECO:0007669"/>
    <property type="project" value="TreeGrafter"/>
</dbReference>
<comment type="caution">
    <text evidence="2">The sequence shown here is derived from an EMBL/GenBank/DDBJ whole genome shotgun (WGS) entry which is preliminary data.</text>
</comment>
<dbReference type="PROSITE" id="PS51186">
    <property type="entry name" value="GNAT"/>
    <property type="match status" value="1"/>
</dbReference>
<dbReference type="AlphaFoldDB" id="A0A7C3SLM5"/>
<dbReference type="Pfam" id="PF13718">
    <property type="entry name" value="GNAT_acetyltr_2"/>
    <property type="match status" value="2"/>
</dbReference>
<name>A0A7C3SLM5_THEPE</name>
<reference evidence="2" key="1">
    <citation type="journal article" date="2020" name="mSystems">
        <title>Genome- and Community-Level Interaction Insights into Carbon Utilization and Element Cycling Functions of Hydrothermarchaeota in Hydrothermal Sediment.</title>
        <authorList>
            <person name="Zhou Z."/>
            <person name="Liu Y."/>
            <person name="Xu W."/>
            <person name="Pan J."/>
            <person name="Luo Z.H."/>
            <person name="Li M."/>
        </authorList>
    </citation>
    <scope>NUCLEOTIDE SEQUENCE [LARGE SCALE GENOMIC DNA]</scope>
    <source>
        <strain evidence="2">SpSt-8</strain>
    </source>
</reference>
<dbReference type="GO" id="GO:1990883">
    <property type="term" value="F:18S rRNA cytidine N-acetyltransferase activity"/>
    <property type="evidence" value="ECO:0007669"/>
    <property type="project" value="TreeGrafter"/>
</dbReference>
<organism evidence="2">
    <name type="scientific">Thermofilum pendens</name>
    <dbReference type="NCBI Taxonomy" id="2269"/>
    <lineage>
        <taxon>Archaea</taxon>
        <taxon>Thermoproteota</taxon>
        <taxon>Thermoprotei</taxon>
        <taxon>Thermofilales</taxon>
        <taxon>Thermofilaceae</taxon>
        <taxon>Thermofilum</taxon>
    </lineage>
</organism>
<evidence type="ECO:0000313" key="2">
    <source>
        <dbReference type="EMBL" id="HGB25496.1"/>
    </source>
</evidence>
<gene>
    <name evidence="2" type="ORF">ENV88_05630</name>
</gene>
<protein>
    <submittedName>
        <fullName evidence="2">tRNA(Met) cytidine acetyltransferase</fullName>
    </submittedName>
</protein>
<feature type="domain" description="N-acetyltransferase" evidence="1">
    <location>
        <begin position="1"/>
        <end position="104"/>
    </location>
</feature>
<dbReference type="CDD" id="cd04301">
    <property type="entry name" value="NAT_SF"/>
    <property type="match status" value="1"/>
</dbReference>
<accession>A0A7C3SLM5</accession>
<keyword evidence="2" id="KW-0808">Transferase</keyword>
<dbReference type="InterPro" id="IPR016181">
    <property type="entry name" value="Acyl_CoA_acyltransferase"/>
</dbReference>
<dbReference type="Gene3D" id="3.40.630.30">
    <property type="match status" value="1"/>
</dbReference>
<sequence length="133" mass="14911">MGNIIPDRLIKHYKVLEFGELRGFRIVRIATHPAVVRRGLGSLALKMVEEEARELGLDWVGAGFGVTEELLRFWVRNGFVPVHMSPEKNPVSGEYSVLVVKPLSERAKRFCGAFSPESSERSFSAAWRPPTST</sequence>
<dbReference type="PANTHER" id="PTHR10925:SF5">
    <property type="entry name" value="RNA CYTIDINE ACETYLTRANSFERASE"/>
    <property type="match status" value="1"/>
</dbReference>
<dbReference type="PANTHER" id="PTHR10925">
    <property type="entry name" value="N-ACETYLTRANSFERASE 10"/>
    <property type="match status" value="1"/>
</dbReference>
<dbReference type="InterPro" id="IPR032672">
    <property type="entry name" value="TmcA/NAT10/Kre33"/>
</dbReference>
<evidence type="ECO:0000259" key="1">
    <source>
        <dbReference type="PROSITE" id="PS51186"/>
    </source>
</evidence>
<proteinExistence type="predicted"/>